<evidence type="ECO:0000313" key="8">
    <source>
        <dbReference type="Proteomes" id="UP000580517"/>
    </source>
</evidence>
<dbReference type="GO" id="GO:0009247">
    <property type="term" value="P:glycolipid biosynthetic process"/>
    <property type="evidence" value="ECO:0007669"/>
    <property type="project" value="UniProtKB-ARBA"/>
</dbReference>
<dbReference type="PIRSF" id="PIRSF026649">
    <property type="entry name" value="MsbB"/>
    <property type="match status" value="1"/>
</dbReference>
<keyword evidence="4 7" id="KW-0808">Transferase</keyword>
<accession>A0A853FEI3</accession>
<comment type="caution">
    <text evidence="7">The sequence shown here is derived from an EMBL/GenBank/DDBJ whole genome shotgun (WGS) entry which is preliminary data.</text>
</comment>
<dbReference type="RefSeq" id="WP_129970016.1">
    <property type="nucleotide sequence ID" value="NZ_JACCEW010000004.1"/>
</dbReference>
<evidence type="ECO:0000313" key="7">
    <source>
        <dbReference type="EMBL" id="NYT38082.1"/>
    </source>
</evidence>
<sequence length="296" mass="33845">MTFSKLGLLRGIFGYFGRCSTSMRLRSGRALGWLAARLIRSRAHIVRTNLALCFPERDQASRERLLRRHFHLLAQSVVDRGLCWFGSRQAILDTVAIDGLAHLDKLLATQKRIILLAPHFIGLDAAATRLTMHLTESATMYTPQSDADIDRLVREGRGRFHTVHLVARKEGVRGLIRHLRNGIPVYYLPDMDFGRRGAIFVPFFGVQAATLPTTAQIARAWDAAIVPIVSRLDEKTGRYQVRVLPPLEDFPGDQTQEEATARVNRLIEDWVREDEAQYYWVHRRFKTRPEGEKSLY</sequence>
<keyword evidence="5" id="KW-0472">Membrane</keyword>
<evidence type="ECO:0000256" key="5">
    <source>
        <dbReference type="ARBA" id="ARBA00023136"/>
    </source>
</evidence>
<keyword evidence="3" id="KW-0997">Cell inner membrane</keyword>
<dbReference type="GO" id="GO:0016746">
    <property type="term" value="F:acyltransferase activity"/>
    <property type="evidence" value="ECO:0007669"/>
    <property type="project" value="UniProtKB-KW"/>
</dbReference>
<evidence type="ECO:0000256" key="1">
    <source>
        <dbReference type="ARBA" id="ARBA00004533"/>
    </source>
</evidence>
<dbReference type="PANTHER" id="PTHR30606">
    <property type="entry name" value="LIPID A BIOSYNTHESIS LAUROYL ACYLTRANSFERASE"/>
    <property type="match status" value="1"/>
</dbReference>
<keyword evidence="6 7" id="KW-0012">Acyltransferase</keyword>
<dbReference type="GO" id="GO:0005886">
    <property type="term" value="C:plasma membrane"/>
    <property type="evidence" value="ECO:0007669"/>
    <property type="project" value="UniProtKB-SubCell"/>
</dbReference>
<keyword evidence="8" id="KW-1185">Reference proteome</keyword>
<evidence type="ECO:0000256" key="6">
    <source>
        <dbReference type="ARBA" id="ARBA00023315"/>
    </source>
</evidence>
<evidence type="ECO:0000256" key="4">
    <source>
        <dbReference type="ARBA" id="ARBA00022679"/>
    </source>
</evidence>
<dbReference type="Pfam" id="PF03279">
    <property type="entry name" value="Lip_A_acyltrans"/>
    <property type="match status" value="1"/>
</dbReference>
<reference evidence="7 8" key="1">
    <citation type="submission" date="2020-07" db="EMBL/GenBank/DDBJ databases">
        <title>Taxonomic revisions and descriptions of new bacterial species based on genomic comparisons in the high-G+C-content subgroup of the family Alcaligenaceae.</title>
        <authorList>
            <person name="Szabo A."/>
            <person name="Felfoldi T."/>
        </authorList>
    </citation>
    <scope>NUCLEOTIDE SEQUENCE [LARGE SCALE GENOMIC DNA]</scope>
    <source>
        <strain evidence="7 8">DSM 25264</strain>
    </source>
</reference>
<gene>
    <name evidence="7" type="ORF">H0A68_14435</name>
</gene>
<dbReference type="PANTHER" id="PTHR30606:SF9">
    <property type="entry name" value="LIPID A BIOSYNTHESIS LAUROYLTRANSFERASE"/>
    <property type="match status" value="1"/>
</dbReference>
<dbReference type="OrthoDB" id="9803456at2"/>
<keyword evidence="2" id="KW-1003">Cell membrane</keyword>
<name>A0A853FEI3_9BURK</name>
<dbReference type="Proteomes" id="UP000580517">
    <property type="component" value="Unassembled WGS sequence"/>
</dbReference>
<proteinExistence type="predicted"/>
<evidence type="ECO:0000256" key="3">
    <source>
        <dbReference type="ARBA" id="ARBA00022519"/>
    </source>
</evidence>
<protein>
    <submittedName>
        <fullName evidence="7">Lysophospholipid acyltransferase family protein</fullName>
    </submittedName>
</protein>
<comment type="subcellular location">
    <subcellularLocation>
        <location evidence="1">Cell inner membrane</location>
    </subcellularLocation>
</comment>
<dbReference type="AlphaFoldDB" id="A0A853FEI3"/>
<evidence type="ECO:0000256" key="2">
    <source>
        <dbReference type="ARBA" id="ARBA00022475"/>
    </source>
</evidence>
<organism evidence="7 8">
    <name type="scientific">Allopusillimonas soli</name>
    <dbReference type="NCBI Taxonomy" id="659016"/>
    <lineage>
        <taxon>Bacteria</taxon>
        <taxon>Pseudomonadati</taxon>
        <taxon>Pseudomonadota</taxon>
        <taxon>Betaproteobacteria</taxon>
        <taxon>Burkholderiales</taxon>
        <taxon>Alcaligenaceae</taxon>
        <taxon>Allopusillimonas</taxon>
    </lineage>
</organism>
<dbReference type="CDD" id="cd07984">
    <property type="entry name" value="LPLAT_LABLAT-like"/>
    <property type="match status" value="1"/>
</dbReference>
<dbReference type="EMBL" id="JACCEW010000004">
    <property type="protein sequence ID" value="NYT38082.1"/>
    <property type="molecule type" value="Genomic_DNA"/>
</dbReference>
<dbReference type="InterPro" id="IPR004960">
    <property type="entry name" value="LipA_acyltrans"/>
</dbReference>